<dbReference type="SUPFAM" id="SSF46785">
    <property type="entry name" value="Winged helix' DNA-binding domain"/>
    <property type="match status" value="1"/>
</dbReference>
<evidence type="ECO:0000313" key="2">
    <source>
        <dbReference type="Proteomes" id="UP000182977"/>
    </source>
</evidence>
<dbReference type="STRING" id="419479.SAMN04488563_1190"/>
<keyword evidence="2" id="KW-1185">Reference proteome</keyword>
<gene>
    <name evidence="1" type="ORF">SAMN04488563_1190</name>
</gene>
<evidence type="ECO:0000313" key="1">
    <source>
        <dbReference type="EMBL" id="SDU34133.1"/>
    </source>
</evidence>
<name>A0A1H2HQI4_9ACTN</name>
<dbReference type="RefSeq" id="WP_046766968.1">
    <property type="nucleotide sequence ID" value="NZ_KQ061220.1"/>
</dbReference>
<evidence type="ECO:0008006" key="3">
    <source>
        <dbReference type="Google" id="ProtNLM"/>
    </source>
</evidence>
<dbReference type="OrthoDB" id="5190967at2"/>
<protein>
    <recommendedName>
        <fullName evidence="3">DNA-binding transcriptional regulator, MarR family</fullName>
    </recommendedName>
</protein>
<dbReference type="Proteomes" id="UP000182977">
    <property type="component" value="Chromosome I"/>
</dbReference>
<reference evidence="2" key="1">
    <citation type="submission" date="2016-10" db="EMBL/GenBank/DDBJ databases">
        <authorList>
            <person name="Varghese N."/>
            <person name="Submissions S."/>
        </authorList>
    </citation>
    <scope>NUCLEOTIDE SEQUENCE [LARGE SCALE GENOMIC DNA]</scope>
    <source>
        <strain evidence="2">DSM 45079</strain>
    </source>
</reference>
<proteinExistence type="predicted"/>
<sequence>MIITPLTGVDIGVAAKAIHALLGVMLDAKSVTPAEWVALRTLGTAPGRVSQPSLRDGLVLALDIEPADATAVLCALEDRGLLEYDTYEQVGLTAAGQLQYDELHAGVIAMTAELYAGIDASELATTRRVLATVTARATELRSQL</sequence>
<dbReference type="Gene3D" id="1.10.10.10">
    <property type="entry name" value="Winged helix-like DNA-binding domain superfamily/Winged helix DNA-binding domain"/>
    <property type="match status" value="1"/>
</dbReference>
<accession>A0A1H2HQI4</accession>
<dbReference type="AlphaFoldDB" id="A0A1H2HQI4"/>
<dbReference type="InterPro" id="IPR036390">
    <property type="entry name" value="WH_DNA-bd_sf"/>
</dbReference>
<dbReference type="EMBL" id="LT629791">
    <property type="protein sequence ID" value="SDU34133.1"/>
    <property type="molecule type" value="Genomic_DNA"/>
</dbReference>
<organism evidence="1 2">
    <name type="scientific">Jiangella alkaliphila</name>
    <dbReference type="NCBI Taxonomy" id="419479"/>
    <lineage>
        <taxon>Bacteria</taxon>
        <taxon>Bacillati</taxon>
        <taxon>Actinomycetota</taxon>
        <taxon>Actinomycetes</taxon>
        <taxon>Jiangellales</taxon>
        <taxon>Jiangellaceae</taxon>
        <taxon>Jiangella</taxon>
    </lineage>
</organism>
<dbReference type="InterPro" id="IPR036388">
    <property type="entry name" value="WH-like_DNA-bd_sf"/>
</dbReference>